<accession>A0A7J5BAU4</accession>
<feature type="transmembrane region" description="Helical" evidence="6">
    <location>
        <begin position="278"/>
        <end position="297"/>
    </location>
</feature>
<dbReference type="SUPFAM" id="SSF103473">
    <property type="entry name" value="MFS general substrate transporter"/>
    <property type="match status" value="1"/>
</dbReference>
<feature type="transmembrane region" description="Helical" evidence="6">
    <location>
        <begin position="189"/>
        <end position="207"/>
    </location>
</feature>
<proteinExistence type="predicted"/>
<dbReference type="InterPro" id="IPR004752">
    <property type="entry name" value="AmpG_permease/AT-1"/>
</dbReference>
<evidence type="ECO:0000256" key="3">
    <source>
        <dbReference type="ARBA" id="ARBA00022692"/>
    </source>
</evidence>
<name>A0A7J5BAU4_9MICO</name>
<feature type="transmembrane region" description="Helical" evidence="6">
    <location>
        <begin position="94"/>
        <end position="115"/>
    </location>
</feature>
<organism evidence="7 8">
    <name type="scientific">Gulosibacter chungangensis</name>
    <dbReference type="NCBI Taxonomy" id="979746"/>
    <lineage>
        <taxon>Bacteria</taxon>
        <taxon>Bacillati</taxon>
        <taxon>Actinomycetota</taxon>
        <taxon>Actinomycetes</taxon>
        <taxon>Micrococcales</taxon>
        <taxon>Microbacteriaceae</taxon>
        <taxon>Gulosibacter</taxon>
    </lineage>
</organism>
<dbReference type="GO" id="GO:0022857">
    <property type="term" value="F:transmembrane transporter activity"/>
    <property type="evidence" value="ECO:0007669"/>
    <property type="project" value="InterPro"/>
</dbReference>
<dbReference type="AlphaFoldDB" id="A0A7J5BAU4"/>
<evidence type="ECO:0000313" key="8">
    <source>
        <dbReference type="Proteomes" id="UP000433493"/>
    </source>
</evidence>
<gene>
    <name evidence="7" type="ORF">F8O05_08865</name>
</gene>
<keyword evidence="3 6" id="KW-0812">Transmembrane</keyword>
<dbReference type="Pfam" id="PF07690">
    <property type="entry name" value="MFS_1"/>
    <property type="match status" value="1"/>
</dbReference>
<evidence type="ECO:0000256" key="5">
    <source>
        <dbReference type="ARBA" id="ARBA00023136"/>
    </source>
</evidence>
<evidence type="ECO:0000256" key="6">
    <source>
        <dbReference type="SAM" id="Phobius"/>
    </source>
</evidence>
<dbReference type="Gene3D" id="1.20.1250.20">
    <property type="entry name" value="MFS general substrate transporter like domains"/>
    <property type="match status" value="1"/>
</dbReference>
<evidence type="ECO:0000256" key="4">
    <source>
        <dbReference type="ARBA" id="ARBA00022989"/>
    </source>
</evidence>
<dbReference type="InterPro" id="IPR036259">
    <property type="entry name" value="MFS_trans_sf"/>
</dbReference>
<feature type="transmembrane region" description="Helical" evidence="6">
    <location>
        <begin position="28"/>
        <end position="52"/>
    </location>
</feature>
<dbReference type="GO" id="GO:0016020">
    <property type="term" value="C:membrane"/>
    <property type="evidence" value="ECO:0007669"/>
    <property type="project" value="UniProtKB-SubCell"/>
</dbReference>
<evidence type="ECO:0000256" key="2">
    <source>
        <dbReference type="ARBA" id="ARBA00022448"/>
    </source>
</evidence>
<dbReference type="RefSeq" id="WP_158052377.1">
    <property type="nucleotide sequence ID" value="NZ_WBKB01000005.1"/>
</dbReference>
<feature type="transmembrane region" description="Helical" evidence="6">
    <location>
        <begin position="58"/>
        <end position="82"/>
    </location>
</feature>
<dbReference type="OrthoDB" id="9787815at2"/>
<dbReference type="InterPro" id="IPR011701">
    <property type="entry name" value="MFS"/>
</dbReference>
<comment type="subcellular location">
    <subcellularLocation>
        <location evidence="1">Membrane</location>
        <topology evidence="1">Multi-pass membrane protein</topology>
    </subcellularLocation>
</comment>
<keyword evidence="2" id="KW-0813">Transport</keyword>
<dbReference type="PANTHER" id="PTHR12778:SF10">
    <property type="entry name" value="MAJOR FACILITATOR SUPERFAMILY DOMAIN-CONTAINING PROTEIN 3"/>
    <property type="match status" value="1"/>
</dbReference>
<dbReference type="PANTHER" id="PTHR12778">
    <property type="entry name" value="SOLUTE CARRIER FAMILY 33 ACETYL-COA TRANSPORTER -RELATED"/>
    <property type="match status" value="1"/>
</dbReference>
<keyword evidence="8" id="KW-1185">Reference proteome</keyword>
<sequence>MTESTAAATPVDLPATAHTPEPGRARRLALVAALYCTQNLSLGFYTYAFLTIAQARGVALASIGAAAGVAMILTLKFLWAPLIDRFGSRKLGHYRGGLIVTQRLLGLGIAALALLDPAADFGVMLRMFAVLFFLAGTQDIAADAAATRLLRPEERGLGNGFQSAGSCVAQVVGGGLVLVVYGFAGWQAAALMLAVFSLLPLPLILAWRESATTQSQPVPHITLRSTLAFFARPAVRLWCFVLLPAYTVGFTIAYTVGFTIVFTISMDLTRPESAGTDFTFFTTVTSILMVIAAGLGLVTADAFGFVAVVLVAGVLALVGLVITVLRIGRVLAAPARAQNLQNSAQVTE</sequence>
<evidence type="ECO:0000313" key="7">
    <source>
        <dbReference type="EMBL" id="KAB1642574.1"/>
    </source>
</evidence>
<feature type="transmembrane region" description="Helical" evidence="6">
    <location>
        <begin position="303"/>
        <end position="325"/>
    </location>
</feature>
<evidence type="ECO:0000256" key="1">
    <source>
        <dbReference type="ARBA" id="ARBA00004141"/>
    </source>
</evidence>
<keyword evidence="5 6" id="KW-0472">Membrane</keyword>
<keyword evidence="4 6" id="KW-1133">Transmembrane helix</keyword>
<protein>
    <submittedName>
        <fullName evidence="7">MFS transporter</fullName>
    </submittedName>
</protein>
<reference evidence="7 8" key="1">
    <citation type="submission" date="2019-09" db="EMBL/GenBank/DDBJ databases">
        <title>Phylogeny of genus Pseudoclavibacter and closely related genus.</title>
        <authorList>
            <person name="Li Y."/>
        </authorList>
    </citation>
    <scope>NUCLEOTIDE SEQUENCE [LARGE SCALE GENOMIC DNA]</scope>
    <source>
        <strain evidence="7 8">KCTC 13959</strain>
    </source>
</reference>
<dbReference type="EMBL" id="WBKB01000005">
    <property type="protein sequence ID" value="KAB1642574.1"/>
    <property type="molecule type" value="Genomic_DNA"/>
</dbReference>
<feature type="transmembrane region" description="Helical" evidence="6">
    <location>
        <begin position="252"/>
        <end position="269"/>
    </location>
</feature>
<comment type="caution">
    <text evidence="7">The sequence shown here is derived from an EMBL/GenBank/DDBJ whole genome shotgun (WGS) entry which is preliminary data.</text>
</comment>
<dbReference type="Proteomes" id="UP000433493">
    <property type="component" value="Unassembled WGS sequence"/>
</dbReference>